<accession>A0A7X0VH80</accession>
<dbReference type="RefSeq" id="WP_185671728.1">
    <property type="nucleotide sequence ID" value="NZ_JACJVP010000042.1"/>
</dbReference>
<protein>
    <submittedName>
        <fullName evidence="1">DUF1450 domain-containing protein</fullName>
    </submittedName>
</protein>
<sequence length="89" mass="9960">MATTEEQGVLPVSGLNDIRICDKCNHVRMKTLLPKLQKLDPEATIRVGCKSYCGPCAKRAFVFINGRYVTAPSEDEAVEKARQHVKKKK</sequence>
<dbReference type="Pfam" id="PF07293">
    <property type="entry name" value="DUF1450"/>
    <property type="match status" value="1"/>
</dbReference>
<keyword evidence="2" id="KW-1185">Reference proteome</keyword>
<evidence type="ECO:0000313" key="2">
    <source>
        <dbReference type="Proteomes" id="UP000547209"/>
    </source>
</evidence>
<proteinExistence type="predicted"/>
<dbReference type="AlphaFoldDB" id="A0A7X0VH80"/>
<name>A0A7X0VH80_9BACL</name>
<dbReference type="Proteomes" id="UP000547209">
    <property type="component" value="Unassembled WGS sequence"/>
</dbReference>
<dbReference type="EMBL" id="JACJVP010000042">
    <property type="protein sequence ID" value="MBB6673867.1"/>
    <property type="molecule type" value="Genomic_DNA"/>
</dbReference>
<reference evidence="1 2" key="1">
    <citation type="submission" date="2020-08" db="EMBL/GenBank/DDBJ databases">
        <title>Cohnella phylogeny.</title>
        <authorList>
            <person name="Dunlap C."/>
        </authorList>
    </citation>
    <scope>NUCLEOTIDE SEQUENCE [LARGE SCALE GENOMIC DNA]</scope>
    <source>
        <strain evidence="1 2">DSM 28246</strain>
    </source>
</reference>
<evidence type="ECO:0000313" key="1">
    <source>
        <dbReference type="EMBL" id="MBB6673867.1"/>
    </source>
</evidence>
<dbReference type="InterPro" id="IPR009910">
    <property type="entry name" value="DUF1450"/>
</dbReference>
<organism evidence="1 2">
    <name type="scientific">Cohnella nanjingensis</name>
    <dbReference type="NCBI Taxonomy" id="1387779"/>
    <lineage>
        <taxon>Bacteria</taxon>
        <taxon>Bacillati</taxon>
        <taxon>Bacillota</taxon>
        <taxon>Bacilli</taxon>
        <taxon>Bacillales</taxon>
        <taxon>Paenibacillaceae</taxon>
        <taxon>Cohnella</taxon>
    </lineage>
</organism>
<gene>
    <name evidence="1" type="ORF">H7C19_24595</name>
</gene>
<comment type="caution">
    <text evidence="1">The sequence shown here is derived from an EMBL/GenBank/DDBJ whole genome shotgun (WGS) entry which is preliminary data.</text>
</comment>